<name>M2AR89_TREDN</name>
<protein>
    <submittedName>
        <fullName evidence="2">Uncharacterized protein</fullName>
    </submittedName>
</protein>
<evidence type="ECO:0000256" key="1">
    <source>
        <dbReference type="SAM" id="Phobius"/>
    </source>
</evidence>
<keyword evidence="1" id="KW-1133">Transmembrane helix</keyword>
<reference evidence="2 3" key="1">
    <citation type="submission" date="2012-01" db="EMBL/GenBank/DDBJ databases">
        <title>The Genome Sequence of Treponema denticola SP33.</title>
        <authorList>
            <consortium name="The Broad Institute Genome Sequencing Platform"/>
            <person name="Earl A."/>
            <person name="Ward D."/>
            <person name="Feldgarden M."/>
            <person name="Gevers D."/>
            <person name="Blanton J.M."/>
            <person name="Fenno C.J."/>
            <person name="Baranova O.V."/>
            <person name="Mathney J."/>
            <person name="Dewhirst F.E."/>
            <person name="Izard J."/>
            <person name="Young S.K."/>
            <person name="Zeng Q."/>
            <person name="Gargeya S."/>
            <person name="Fitzgerald M."/>
            <person name="Haas B."/>
            <person name="Abouelleil A."/>
            <person name="Alvarado L."/>
            <person name="Arachchi H.M."/>
            <person name="Berlin A."/>
            <person name="Chapman S.B."/>
            <person name="Gearin G."/>
            <person name="Goldberg J."/>
            <person name="Griggs A."/>
            <person name="Gujja S."/>
            <person name="Hansen M."/>
            <person name="Heiman D."/>
            <person name="Howarth C."/>
            <person name="Larimer J."/>
            <person name="Lui A."/>
            <person name="MacDonald P.J.P."/>
            <person name="McCowen C."/>
            <person name="Montmayeur A."/>
            <person name="Murphy C."/>
            <person name="Neiman D."/>
            <person name="Pearson M."/>
            <person name="Priest M."/>
            <person name="Roberts A."/>
            <person name="Saif S."/>
            <person name="Shea T."/>
            <person name="Sisk P."/>
            <person name="Stolte C."/>
            <person name="Sykes S."/>
            <person name="Wortman J."/>
            <person name="Nusbaum C."/>
            <person name="Birren B."/>
        </authorList>
    </citation>
    <scope>NUCLEOTIDE SEQUENCE [LARGE SCALE GENOMIC DNA]</scope>
    <source>
        <strain evidence="2 3">SP33</strain>
    </source>
</reference>
<organism evidence="2 3">
    <name type="scientific">Treponema denticola SP33</name>
    <dbReference type="NCBI Taxonomy" id="999437"/>
    <lineage>
        <taxon>Bacteria</taxon>
        <taxon>Pseudomonadati</taxon>
        <taxon>Spirochaetota</taxon>
        <taxon>Spirochaetia</taxon>
        <taxon>Spirochaetales</taxon>
        <taxon>Treponemataceae</taxon>
        <taxon>Treponema</taxon>
    </lineage>
</organism>
<sequence length="108" mass="11640">MKAKLIFIIILGLVLFGVLMMTYGQTTPAGIAGAAIILLGGGVAVFDCLKQKRNKAVLIPLVMGIITLVTAGFIQTEKTILVAVFGFITLGIYFYLVLFKKCNDKIKT</sequence>
<evidence type="ECO:0000313" key="2">
    <source>
        <dbReference type="EMBL" id="EMB19580.1"/>
    </source>
</evidence>
<dbReference type="HOGENOM" id="CLU_2132415_0_0_12"/>
<feature type="transmembrane region" description="Helical" evidence="1">
    <location>
        <begin position="56"/>
        <end position="74"/>
    </location>
</feature>
<feature type="transmembrane region" description="Helical" evidence="1">
    <location>
        <begin position="29"/>
        <end position="49"/>
    </location>
</feature>
<keyword evidence="1" id="KW-0812">Transmembrane</keyword>
<dbReference type="EMBL" id="AGDZ01000039">
    <property type="protein sequence ID" value="EMB19580.1"/>
    <property type="molecule type" value="Genomic_DNA"/>
</dbReference>
<comment type="caution">
    <text evidence="2">The sequence shown here is derived from an EMBL/GenBank/DDBJ whole genome shotgun (WGS) entry which is preliminary data.</text>
</comment>
<accession>M2AR89</accession>
<dbReference type="Proteomes" id="UP000016183">
    <property type="component" value="Unassembled WGS sequence"/>
</dbReference>
<dbReference type="AlphaFoldDB" id="M2AR89"/>
<dbReference type="PATRIC" id="fig|999437.3.peg.2758"/>
<dbReference type="RefSeq" id="WP_010697679.1">
    <property type="nucleotide sequence ID" value="NZ_KB442455.1"/>
</dbReference>
<keyword evidence="1" id="KW-0472">Membrane</keyword>
<feature type="transmembrane region" description="Helical" evidence="1">
    <location>
        <begin position="5"/>
        <end position="23"/>
    </location>
</feature>
<evidence type="ECO:0000313" key="3">
    <source>
        <dbReference type="Proteomes" id="UP000016183"/>
    </source>
</evidence>
<proteinExistence type="predicted"/>
<feature type="transmembrane region" description="Helical" evidence="1">
    <location>
        <begin position="80"/>
        <end position="99"/>
    </location>
</feature>
<gene>
    <name evidence="2" type="ORF">HMPREF9733_02680</name>
</gene>